<organism evidence="2">
    <name type="scientific">Rhizophora mucronata</name>
    <name type="common">Asiatic mangrove</name>
    <dbReference type="NCBI Taxonomy" id="61149"/>
    <lineage>
        <taxon>Eukaryota</taxon>
        <taxon>Viridiplantae</taxon>
        <taxon>Streptophyta</taxon>
        <taxon>Embryophyta</taxon>
        <taxon>Tracheophyta</taxon>
        <taxon>Spermatophyta</taxon>
        <taxon>Magnoliopsida</taxon>
        <taxon>eudicotyledons</taxon>
        <taxon>Gunneridae</taxon>
        <taxon>Pentapetalae</taxon>
        <taxon>rosids</taxon>
        <taxon>fabids</taxon>
        <taxon>Malpighiales</taxon>
        <taxon>Rhizophoraceae</taxon>
        <taxon>Rhizophora</taxon>
    </lineage>
</organism>
<reference evidence="2" key="1">
    <citation type="submission" date="2018-02" db="EMBL/GenBank/DDBJ databases">
        <title>Rhizophora mucronata_Transcriptome.</title>
        <authorList>
            <person name="Meera S.P."/>
            <person name="Sreeshan A."/>
            <person name="Augustine A."/>
        </authorList>
    </citation>
    <scope>NUCLEOTIDE SEQUENCE</scope>
    <source>
        <tissue evidence="2">Leaf</tissue>
    </source>
</reference>
<dbReference type="AlphaFoldDB" id="A0A2P2M844"/>
<name>A0A2P2M844_RHIMU</name>
<sequence>MYRCASLRRCDVITTIFFAASEAEFQLTAESRGDIFSRLQTACTPRSNNRGNAPTNWKLSVQPESR</sequence>
<dbReference type="EMBL" id="GGEC01045865">
    <property type="protein sequence ID" value="MBX26349.1"/>
    <property type="molecule type" value="Transcribed_RNA"/>
</dbReference>
<feature type="region of interest" description="Disordered" evidence="1">
    <location>
        <begin position="46"/>
        <end position="66"/>
    </location>
</feature>
<evidence type="ECO:0000313" key="2">
    <source>
        <dbReference type="EMBL" id="MBX26349.1"/>
    </source>
</evidence>
<proteinExistence type="predicted"/>
<evidence type="ECO:0000256" key="1">
    <source>
        <dbReference type="SAM" id="MobiDB-lite"/>
    </source>
</evidence>
<accession>A0A2P2M844</accession>
<protein>
    <submittedName>
        <fullName evidence="2">Sec1 family domain-containing protein MIP3</fullName>
    </submittedName>
</protein>